<dbReference type="GO" id="GO:0005737">
    <property type="term" value="C:cytoplasm"/>
    <property type="evidence" value="ECO:0007669"/>
    <property type="project" value="TreeGrafter"/>
</dbReference>
<dbReference type="PRINTS" id="PR00469">
    <property type="entry name" value="PNDRDTASEII"/>
</dbReference>
<feature type="domain" description="FAD/NAD(P)-binding" evidence="4">
    <location>
        <begin position="5"/>
        <end position="295"/>
    </location>
</feature>
<name>A0A1H1UWP9_BRESA</name>
<dbReference type="GO" id="GO:0012501">
    <property type="term" value="P:programmed cell death"/>
    <property type="evidence" value="ECO:0007669"/>
    <property type="project" value="TreeGrafter"/>
</dbReference>
<dbReference type="InterPro" id="IPR036188">
    <property type="entry name" value="FAD/NAD-bd_sf"/>
</dbReference>
<dbReference type="SUPFAM" id="SSF55424">
    <property type="entry name" value="FAD/NAD-linked reductases, dimerisation (C-terminal) domain"/>
    <property type="match status" value="1"/>
</dbReference>
<dbReference type="GO" id="GO:0071949">
    <property type="term" value="F:FAD binding"/>
    <property type="evidence" value="ECO:0007669"/>
    <property type="project" value="TreeGrafter"/>
</dbReference>
<dbReference type="Gene3D" id="3.50.50.60">
    <property type="entry name" value="FAD/NAD(P)-binding domain"/>
    <property type="match status" value="2"/>
</dbReference>
<dbReference type="STRING" id="629680.SAMN04489751_2818"/>
<evidence type="ECO:0000259" key="4">
    <source>
        <dbReference type="Pfam" id="PF07992"/>
    </source>
</evidence>
<keyword evidence="6" id="KW-1185">Reference proteome</keyword>
<keyword evidence="1" id="KW-0285">Flavoprotein</keyword>
<dbReference type="InterPro" id="IPR016156">
    <property type="entry name" value="FAD/NAD-linked_Rdtase_dimer_sf"/>
</dbReference>
<dbReference type="Pfam" id="PF07992">
    <property type="entry name" value="Pyr_redox_2"/>
    <property type="match status" value="1"/>
</dbReference>
<evidence type="ECO:0000256" key="2">
    <source>
        <dbReference type="ARBA" id="ARBA00022827"/>
    </source>
</evidence>
<evidence type="ECO:0000313" key="5">
    <source>
        <dbReference type="EMBL" id="SDS76915.1"/>
    </source>
</evidence>
<dbReference type="OrthoDB" id="1145at2"/>
<accession>A0A1H1UWP9</accession>
<dbReference type="Proteomes" id="UP000199700">
    <property type="component" value="Chromosome"/>
</dbReference>
<dbReference type="InterPro" id="IPR023753">
    <property type="entry name" value="FAD/NAD-binding_dom"/>
</dbReference>
<protein>
    <submittedName>
        <fullName evidence="5">NADPH-dependent 2,4-dienoyl-CoA reductase, sulfur reductase</fullName>
    </submittedName>
</protein>
<proteinExistence type="predicted"/>
<dbReference type="Gene3D" id="3.30.390.30">
    <property type="match status" value="1"/>
</dbReference>
<dbReference type="GO" id="GO:0016174">
    <property type="term" value="F:NAD(P)H oxidase H2O2-forming activity"/>
    <property type="evidence" value="ECO:0007669"/>
    <property type="project" value="TreeGrafter"/>
</dbReference>
<keyword evidence="2" id="KW-0274">FAD</keyword>
<dbReference type="PANTHER" id="PTHR43557:SF4">
    <property type="entry name" value="APOPTOSIS-INDUCING FACTOR 1, MITOCHONDRIAL"/>
    <property type="match status" value="1"/>
</dbReference>
<dbReference type="PRINTS" id="PR00368">
    <property type="entry name" value="FADPNR"/>
</dbReference>
<dbReference type="PANTHER" id="PTHR43557">
    <property type="entry name" value="APOPTOSIS-INDUCING FACTOR 1"/>
    <property type="match status" value="1"/>
</dbReference>
<dbReference type="RefSeq" id="WP_092106474.1">
    <property type="nucleotide sequence ID" value="NZ_LT629739.1"/>
</dbReference>
<evidence type="ECO:0000256" key="3">
    <source>
        <dbReference type="ARBA" id="ARBA00023002"/>
    </source>
</evidence>
<gene>
    <name evidence="5" type="ORF">SAMN04489751_2818</name>
</gene>
<dbReference type="AlphaFoldDB" id="A0A1H1UWP9"/>
<organism evidence="5 6">
    <name type="scientific">Brevibacterium sandarakinum</name>
    <dbReference type="NCBI Taxonomy" id="629680"/>
    <lineage>
        <taxon>Bacteria</taxon>
        <taxon>Bacillati</taxon>
        <taxon>Actinomycetota</taxon>
        <taxon>Actinomycetes</taxon>
        <taxon>Micrococcales</taxon>
        <taxon>Brevibacteriaceae</taxon>
        <taxon>Brevibacterium</taxon>
    </lineage>
</organism>
<dbReference type="SUPFAM" id="SSF51905">
    <property type="entry name" value="FAD/NAD(P)-binding domain"/>
    <property type="match status" value="1"/>
</dbReference>
<dbReference type="GO" id="GO:0033108">
    <property type="term" value="P:mitochondrial respiratory chain complex assembly"/>
    <property type="evidence" value="ECO:0007669"/>
    <property type="project" value="TreeGrafter"/>
</dbReference>
<evidence type="ECO:0000256" key="1">
    <source>
        <dbReference type="ARBA" id="ARBA00022630"/>
    </source>
</evidence>
<keyword evidence="3" id="KW-0560">Oxidoreductase</keyword>
<dbReference type="InterPro" id="IPR050446">
    <property type="entry name" value="FAD-oxidoreductase/Apoptosis"/>
</dbReference>
<sequence length="396" mass="43297">MTHFQYMIVGGGMAADAAANGIRELDADGSIAIISDDVDEPYTRPALSKKLWTDEEFSEADNFLGTAENTGAQIYLRTEVSAVDADRRTVTTAEERFEFDKLLFVTGGRPKSLDLEEGERVIYFRSFADYRRLREFSGRDLNVAVIGGGFIGTELAAALVQNSTNTTLIFDDETLGASVFPSDLARSFHDLYQKHGVRLVAGTKVSGGRSDADHVSLDYGDGSHEFDAVVVGLGIEPTTDLAEQAGITTDDGILVDESLQTSRPNVYAAGDVARYPDRLLGRQRVEHVDNATQMGTAAGRIMAGSDESYTHTPYFYTNVFDFGYQAVGTLDPSLRTVEDWVQPHSEGAVFYLDEGERVQGVLVVNRKGQLDAAREILAEDWAHAPSDLVHRLTSDD</sequence>
<reference evidence="5" key="1">
    <citation type="submission" date="2016-10" db="EMBL/GenBank/DDBJ databases">
        <authorList>
            <person name="Varghese N."/>
            <person name="Submissions S."/>
        </authorList>
    </citation>
    <scope>NUCLEOTIDE SEQUENCE [LARGE SCALE GENOMIC DNA]</scope>
    <source>
        <strain evidence="5">DSM 22082</strain>
    </source>
</reference>
<evidence type="ECO:0000313" key="6">
    <source>
        <dbReference type="Proteomes" id="UP000199700"/>
    </source>
</evidence>
<dbReference type="EMBL" id="LT629739">
    <property type="protein sequence ID" value="SDS76915.1"/>
    <property type="molecule type" value="Genomic_DNA"/>
</dbReference>